<dbReference type="Gene3D" id="3.40.50.12780">
    <property type="entry name" value="N-terminal domain of ligase-like"/>
    <property type="match status" value="1"/>
</dbReference>
<gene>
    <name evidence="7" type="ORF">VTK73DRAFT_2160</name>
</gene>
<evidence type="ECO:0000256" key="1">
    <source>
        <dbReference type="ARBA" id="ARBA00006432"/>
    </source>
</evidence>
<dbReference type="PANTHER" id="PTHR43859">
    <property type="entry name" value="ACYL-ACTIVATING ENZYME"/>
    <property type="match status" value="1"/>
</dbReference>
<evidence type="ECO:0000256" key="4">
    <source>
        <dbReference type="ARBA" id="ARBA00023098"/>
    </source>
</evidence>
<comment type="similarity">
    <text evidence="1">Belongs to the ATP-dependent AMP-binding enzyme family.</text>
</comment>
<dbReference type="Gene3D" id="3.30.300.30">
    <property type="match status" value="1"/>
</dbReference>
<dbReference type="SUPFAM" id="SSF56801">
    <property type="entry name" value="Acetyl-CoA synthetase-like"/>
    <property type="match status" value="1"/>
</dbReference>
<keyword evidence="2" id="KW-0436">Ligase</keyword>
<accession>A0ABR3X5U4</accession>
<reference evidence="7 8" key="1">
    <citation type="journal article" date="2024" name="Commun. Biol.">
        <title>Comparative genomic analysis of thermophilic fungi reveals convergent evolutionary adaptations and gene losses.</title>
        <authorList>
            <person name="Steindorff A.S."/>
            <person name="Aguilar-Pontes M.V."/>
            <person name="Robinson A.J."/>
            <person name="Andreopoulos B."/>
            <person name="LaButti K."/>
            <person name="Kuo A."/>
            <person name="Mondo S."/>
            <person name="Riley R."/>
            <person name="Otillar R."/>
            <person name="Haridas S."/>
            <person name="Lipzen A."/>
            <person name="Grimwood J."/>
            <person name="Schmutz J."/>
            <person name="Clum A."/>
            <person name="Reid I.D."/>
            <person name="Moisan M.C."/>
            <person name="Butler G."/>
            <person name="Nguyen T.T.M."/>
            <person name="Dewar K."/>
            <person name="Conant G."/>
            <person name="Drula E."/>
            <person name="Henrissat B."/>
            <person name="Hansel C."/>
            <person name="Singer S."/>
            <person name="Hutchinson M.I."/>
            <person name="de Vries R.P."/>
            <person name="Natvig D.O."/>
            <person name="Powell A.J."/>
            <person name="Tsang A."/>
            <person name="Grigoriev I.V."/>
        </authorList>
    </citation>
    <scope>NUCLEOTIDE SEQUENCE [LARGE SCALE GENOMIC DNA]</scope>
    <source>
        <strain evidence="7 8">ATCC 24622</strain>
    </source>
</reference>
<evidence type="ECO:0000313" key="8">
    <source>
        <dbReference type="Proteomes" id="UP001586593"/>
    </source>
</evidence>
<dbReference type="EMBL" id="JAZHXJ010000159">
    <property type="protein sequence ID" value="KAL1871292.1"/>
    <property type="molecule type" value="Genomic_DNA"/>
</dbReference>
<dbReference type="PROSITE" id="PS50206">
    <property type="entry name" value="RHODANESE_3"/>
    <property type="match status" value="1"/>
</dbReference>
<name>A0ABR3X5U4_9PEZI</name>
<evidence type="ECO:0000256" key="3">
    <source>
        <dbReference type="ARBA" id="ARBA00022832"/>
    </source>
</evidence>
<feature type="domain" description="Rhodanese" evidence="6">
    <location>
        <begin position="89"/>
        <end position="125"/>
    </location>
</feature>
<dbReference type="InterPro" id="IPR020845">
    <property type="entry name" value="AMP-binding_CS"/>
</dbReference>
<dbReference type="PANTHER" id="PTHR43859:SF4">
    <property type="entry name" value="BUTANOATE--COA LIGASE AAE1-RELATED"/>
    <property type="match status" value="1"/>
</dbReference>
<dbReference type="Proteomes" id="UP001586593">
    <property type="component" value="Unassembled WGS sequence"/>
</dbReference>
<dbReference type="InterPro" id="IPR045851">
    <property type="entry name" value="AMP-bd_C_sf"/>
</dbReference>
<evidence type="ECO:0000259" key="6">
    <source>
        <dbReference type="PROSITE" id="PS50206"/>
    </source>
</evidence>
<sequence>MSNPPSRLRNILNHLTAVRPRGEAGLSPGVSDKQKSNSDQTYHHQHHIHQLSPTFFLERAAAIEPDAEAIYHITTNGRTLRRTYAEFAHRAQGLAYFLKRHGHRRVGILSPNTPAFLECIYGVVAAGGVIVPANYRLKPEDIAYIFTFAEVDAIVVDAEFEHLLATYGRDNPKTRIIVDTDTDATEGELSGPFDDAILEGLTYDREHGARGWAGLHSQCTHEDDMIAIPFTSGTTSRPKGVIYTHRGAYLAALANVVESGLSFHTGRCKYLWTLPMFHAIGWTFPWSVVAVRGTNVCLRKIDYPLIWRLLREEGITHFNAAPTVNTLLCAAREAAPLPHPVRVTVAASPPTAHLFEQMTRLNLHPVHVYGLTETYGPITKGYYMPAWDDLPSHERYALMARQGHGFLTSLPVRVIKTSTDEAGAIGSSGALVDVAKDGKEIGEVVFVGNICCKGYFKDPEATRKLFEGGVLHSGDLAVWHPDGSIQILDRAKDIIISGGENISSVALESMLVEHPDVLEAGVVAVPDSQWGERPKAYLTVKEGKTVLPEEVIQWAKHQSSISKFMVPREVEIVKELPKTSTGKIKKNVLREWAKHGHRED</sequence>
<keyword evidence="3" id="KW-0276">Fatty acid metabolism</keyword>
<keyword evidence="4" id="KW-0443">Lipid metabolism</keyword>
<comment type="caution">
    <text evidence="7">The sequence shown here is derived from an EMBL/GenBank/DDBJ whole genome shotgun (WGS) entry which is preliminary data.</text>
</comment>
<evidence type="ECO:0000313" key="7">
    <source>
        <dbReference type="EMBL" id="KAL1871292.1"/>
    </source>
</evidence>
<dbReference type="InterPro" id="IPR000873">
    <property type="entry name" value="AMP-dep_synth/lig_dom"/>
</dbReference>
<evidence type="ECO:0000256" key="5">
    <source>
        <dbReference type="SAM" id="MobiDB-lite"/>
    </source>
</evidence>
<evidence type="ECO:0000256" key="2">
    <source>
        <dbReference type="ARBA" id="ARBA00022598"/>
    </source>
</evidence>
<organism evidence="7 8">
    <name type="scientific">Phialemonium thermophilum</name>
    <dbReference type="NCBI Taxonomy" id="223376"/>
    <lineage>
        <taxon>Eukaryota</taxon>
        <taxon>Fungi</taxon>
        <taxon>Dikarya</taxon>
        <taxon>Ascomycota</taxon>
        <taxon>Pezizomycotina</taxon>
        <taxon>Sordariomycetes</taxon>
        <taxon>Sordariomycetidae</taxon>
        <taxon>Cephalothecales</taxon>
        <taxon>Cephalothecaceae</taxon>
        <taxon>Phialemonium</taxon>
    </lineage>
</organism>
<dbReference type="PROSITE" id="PS00455">
    <property type="entry name" value="AMP_BINDING"/>
    <property type="match status" value="1"/>
</dbReference>
<dbReference type="InterPro" id="IPR042099">
    <property type="entry name" value="ANL_N_sf"/>
</dbReference>
<dbReference type="Pfam" id="PF13193">
    <property type="entry name" value="AMP-binding_C"/>
    <property type="match status" value="1"/>
</dbReference>
<dbReference type="InterPro" id="IPR025110">
    <property type="entry name" value="AMP-bd_C"/>
</dbReference>
<keyword evidence="8" id="KW-1185">Reference proteome</keyword>
<protein>
    <recommendedName>
        <fullName evidence="6">Rhodanese domain-containing protein</fullName>
    </recommendedName>
</protein>
<dbReference type="Pfam" id="PF00501">
    <property type="entry name" value="AMP-binding"/>
    <property type="match status" value="1"/>
</dbReference>
<dbReference type="InterPro" id="IPR001763">
    <property type="entry name" value="Rhodanese-like_dom"/>
</dbReference>
<proteinExistence type="inferred from homology"/>
<feature type="region of interest" description="Disordered" evidence="5">
    <location>
        <begin position="19"/>
        <end position="44"/>
    </location>
</feature>